<keyword evidence="9" id="KW-1185">Reference proteome</keyword>
<dbReference type="InterPro" id="IPR050090">
    <property type="entry name" value="Tyrosine_recombinase_XerCD"/>
</dbReference>
<dbReference type="GO" id="GO:0003677">
    <property type="term" value="F:DNA binding"/>
    <property type="evidence" value="ECO:0007669"/>
    <property type="project" value="UniProtKB-UniRule"/>
</dbReference>
<name>A0A2C9CHC3_KUEST</name>
<dbReference type="Gene3D" id="1.10.150.130">
    <property type="match status" value="2"/>
</dbReference>
<evidence type="ECO:0000259" key="6">
    <source>
        <dbReference type="PROSITE" id="PS51898"/>
    </source>
</evidence>
<evidence type="ECO:0000313" key="9">
    <source>
        <dbReference type="Proteomes" id="UP000221734"/>
    </source>
</evidence>
<evidence type="ECO:0000256" key="5">
    <source>
        <dbReference type="PROSITE-ProRule" id="PRU01248"/>
    </source>
</evidence>
<dbReference type="InterPro" id="IPR010998">
    <property type="entry name" value="Integrase_recombinase_N"/>
</dbReference>
<evidence type="ECO:0000256" key="4">
    <source>
        <dbReference type="ARBA" id="ARBA00023172"/>
    </source>
</evidence>
<evidence type="ECO:0000259" key="7">
    <source>
        <dbReference type="PROSITE" id="PS51900"/>
    </source>
</evidence>
<dbReference type="PANTHER" id="PTHR30349">
    <property type="entry name" value="PHAGE INTEGRASE-RELATED"/>
    <property type="match status" value="1"/>
</dbReference>
<dbReference type="Pfam" id="PF00589">
    <property type="entry name" value="Phage_integrase"/>
    <property type="match status" value="1"/>
</dbReference>
<dbReference type="NCBIfam" id="TIGR02249">
    <property type="entry name" value="integrase_gron"/>
    <property type="match status" value="1"/>
</dbReference>
<keyword evidence="4" id="KW-0233">DNA recombination</keyword>
<evidence type="ECO:0000313" key="8">
    <source>
        <dbReference type="EMBL" id="SOH05090.1"/>
    </source>
</evidence>
<feature type="domain" description="Core-binding (CB)" evidence="7">
    <location>
        <begin position="103"/>
        <end position="191"/>
    </location>
</feature>
<evidence type="ECO:0000256" key="3">
    <source>
        <dbReference type="ARBA" id="ARBA00023125"/>
    </source>
</evidence>
<dbReference type="InterPro" id="IPR013762">
    <property type="entry name" value="Integrase-like_cat_sf"/>
</dbReference>
<keyword evidence="2" id="KW-0229">DNA integration</keyword>
<dbReference type="PANTHER" id="PTHR30349:SF64">
    <property type="entry name" value="PROPHAGE INTEGRASE INTD-RELATED"/>
    <property type="match status" value="1"/>
</dbReference>
<keyword evidence="3 5" id="KW-0238">DNA-binding</keyword>
<feature type="domain" description="Tyr recombinase" evidence="6">
    <location>
        <begin position="209"/>
        <end position="422"/>
    </location>
</feature>
<evidence type="ECO:0008006" key="10">
    <source>
        <dbReference type="Google" id="ProtNLM"/>
    </source>
</evidence>
<gene>
    <name evidence="8" type="ORF">KSMBR1_2603</name>
</gene>
<dbReference type="EMBL" id="LT934425">
    <property type="protein sequence ID" value="SOH05090.1"/>
    <property type="molecule type" value="Genomic_DNA"/>
</dbReference>
<accession>A0A2C9CHC3</accession>
<organism evidence="8 9">
    <name type="scientific">Kuenenia stuttgartiensis</name>
    <dbReference type="NCBI Taxonomy" id="174633"/>
    <lineage>
        <taxon>Bacteria</taxon>
        <taxon>Pseudomonadati</taxon>
        <taxon>Planctomycetota</taxon>
        <taxon>Candidatus Brocadiia</taxon>
        <taxon>Candidatus Brocadiales</taxon>
        <taxon>Candidatus Brocadiaceae</taxon>
        <taxon>Candidatus Kuenenia</taxon>
    </lineage>
</organism>
<dbReference type="InterPro" id="IPR011010">
    <property type="entry name" value="DNA_brk_join_enz"/>
</dbReference>
<dbReference type="InterPro" id="IPR011946">
    <property type="entry name" value="Integrase_integron-type"/>
</dbReference>
<dbReference type="Pfam" id="PF13495">
    <property type="entry name" value="Phage_int_SAM_4"/>
    <property type="match status" value="1"/>
</dbReference>
<dbReference type="InterPro" id="IPR044068">
    <property type="entry name" value="CB"/>
</dbReference>
<evidence type="ECO:0000256" key="1">
    <source>
        <dbReference type="ARBA" id="ARBA00008857"/>
    </source>
</evidence>
<dbReference type="AlphaFoldDB" id="A0A2C9CHC3"/>
<dbReference type="KEGG" id="kst:KSMBR1_2603"/>
<dbReference type="PROSITE" id="PS51898">
    <property type="entry name" value="TYR_RECOMBINASE"/>
    <property type="match status" value="1"/>
</dbReference>
<dbReference type="RefSeq" id="WP_197705199.1">
    <property type="nucleotide sequence ID" value="NZ_LT934425.1"/>
</dbReference>
<comment type="similarity">
    <text evidence="1">Belongs to the 'phage' integrase family.</text>
</comment>
<dbReference type="SUPFAM" id="SSF56349">
    <property type="entry name" value="DNA breaking-rejoining enzymes"/>
    <property type="match status" value="1"/>
</dbReference>
<reference evidence="9" key="1">
    <citation type="submission" date="2017-10" db="EMBL/GenBank/DDBJ databases">
        <authorList>
            <person name="Frank J."/>
        </authorList>
    </citation>
    <scope>NUCLEOTIDE SEQUENCE [LARGE SCALE GENOMIC DNA]</scope>
</reference>
<dbReference type="PROSITE" id="PS51900">
    <property type="entry name" value="CB"/>
    <property type="match status" value="1"/>
</dbReference>
<sequence>MLNNILPEYQKYLIFNKLVPEKNVQFYALWVSKFLSFSNKNEAFTVDIKIEKFLESLSNDEEIRDWQIEQAKTALHLYVNNFLEGDKSLMDPNYQKNNHSKFPDFNAVIDKLRELIRLKHYSYSTEQTYIEWAKKFHTFILDSKGIKFEIDTLDSNDVRNYLSYLALKQRVSSSTQNQAFSALLFLFKNVLNVELGDLGDTVRAKRGTKLPVVLAVEDVQELFKQVKGRNLLIIQLIYGSGLRLMELARLRVKDIDFDSNMIFVRSGKGDKDRSTMLPEFVKPELKLHLDKVKVLHNEDVEKGYGEVYLPNALDRKYPNAPKDWGWQYVFPSERLSVDLRSGKIRRHHLSDKAIQNMVKGAVKKAGIVKNASVHTLRHSFATHLLMNGVNIREVQDLLGHKNLETTMIYTHVMRDMSNAPKSPLDNLYGKKKL</sequence>
<dbReference type="Gene3D" id="1.10.443.10">
    <property type="entry name" value="Intergrase catalytic core"/>
    <property type="match status" value="1"/>
</dbReference>
<dbReference type="Proteomes" id="UP000221734">
    <property type="component" value="Chromosome Kuenenia_stuttgartiensis_MBR1"/>
</dbReference>
<evidence type="ECO:0000256" key="2">
    <source>
        <dbReference type="ARBA" id="ARBA00022908"/>
    </source>
</evidence>
<dbReference type="InterPro" id="IPR004107">
    <property type="entry name" value="Integrase_SAM-like_N"/>
</dbReference>
<dbReference type="GO" id="GO:0015074">
    <property type="term" value="P:DNA integration"/>
    <property type="evidence" value="ECO:0007669"/>
    <property type="project" value="UniProtKB-KW"/>
</dbReference>
<protein>
    <recommendedName>
        <fullName evidence="10">Integron integrase</fullName>
    </recommendedName>
</protein>
<proteinExistence type="inferred from homology"/>
<dbReference type="GO" id="GO:0006310">
    <property type="term" value="P:DNA recombination"/>
    <property type="evidence" value="ECO:0007669"/>
    <property type="project" value="UniProtKB-KW"/>
</dbReference>
<dbReference type="InterPro" id="IPR002104">
    <property type="entry name" value="Integrase_catalytic"/>
</dbReference>